<proteinExistence type="predicted"/>
<gene>
    <name evidence="1" type="ordered locus">Mtc_2465</name>
</gene>
<dbReference type="Proteomes" id="UP000005233">
    <property type="component" value="Chromosome"/>
</dbReference>
<dbReference type="Pfam" id="PF02596">
    <property type="entry name" value="DUF169"/>
    <property type="match status" value="1"/>
</dbReference>
<dbReference type="RefSeq" id="WP_014407022.1">
    <property type="nucleotide sequence ID" value="NC_017034.1"/>
</dbReference>
<reference evidence="1 2" key="1">
    <citation type="journal article" date="2012" name="J. Bacteriol.">
        <title>Complete genome sequence of a thermophilic methanogen, Methanocella conradii HZ254, isolated from Chinese rice field soil.</title>
        <authorList>
            <person name="Lu Z."/>
            <person name="Lu Y."/>
        </authorList>
    </citation>
    <scope>NUCLEOTIDE SEQUENCE [LARGE SCALE GENOMIC DNA]</scope>
    <source>
        <strain evidence="2">DSM 24694 / JCM 17849 / CGMCC 1.5162 / HZ254</strain>
    </source>
</reference>
<sequence>MIVMASYEELSSRLKTLLGLKGSPVAVKLVAQRGEIPAGVAELKEKLRHCEMVQKARHGDVFYATKEQHACAGGAGALGVAETPEKIKTGEFYFGLGRFKTLESAKKTMDAVPRTGKHFIASMYAPLEKASFKPDVVVVIGNPKQILRIGQSNIYEKGGRNVVSFAGIQSLCGDAVAQPYNTGEMNATFGCDGSRKYAKIADDELIVGIPEAKLKGVVEALEKISK</sequence>
<dbReference type="PANTHER" id="PTHR37954:SF3">
    <property type="entry name" value="DUF169 DOMAIN-CONTAINING PROTEIN"/>
    <property type="match status" value="1"/>
</dbReference>
<accession>H8I7I1</accession>
<keyword evidence="2" id="KW-1185">Reference proteome</keyword>
<dbReference type="AlphaFoldDB" id="H8I7I1"/>
<dbReference type="EMBL" id="CP003243">
    <property type="protein sequence ID" value="AFD01191.1"/>
    <property type="molecule type" value="Genomic_DNA"/>
</dbReference>
<evidence type="ECO:0000313" key="1">
    <source>
        <dbReference type="EMBL" id="AFD01191.1"/>
    </source>
</evidence>
<protein>
    <submittedName>
        <fullName evidence="1">Uncharacterized protein conserved in archaea</fullName>
    </submittedName>
</protein>
<dbReference type="KEGG" id="mez:Mtc_2465"/>
<dbReference type="InterPro" id="IPR003748">
    <property type="entry name" value="DUF169"/>
</dbReference>
<evidence type="ECO:0000313" key="2">
    <source>
        <dbReference type="Proteomes" id="UP000005233"/>
    </source>
</evidence>
<dbReference type="PANTHER" id="PTHR37954">
    <property type="entry name" value="BLL4979 PROTEIN"/>
    <property type="match status" value="1"/>
</dbReference>
<organism evidence="1 2">
    <name type="scientific">Methanocella conradii (strain DSM 24694 / JCM 17849 / CGMCC 1.5162 / HZ254)</name>
    <dbReference type="NCBI Taxonomy" id="1041930"/>
    <lineage>
        <taxon>Archaea</taxon>
        <taxon>Methanobacteriati</taxon>
        <taxon>Methanobacteriota</taxon>
        <taxon>Stenosarchaea group</taxon>
        <taxon>Methanomicrobia</taxon>
        <taxon>Methanocellales</taxon>
        <taxon>Methanocellaceae</taxon>
        <taxon>Methanocella</taxon>
    </lineage>
</organism>
<dbReference type="HOGENOM" id="CLU_074324_1_0_2"/>
<dbReference type="eggNOG" id="arCOG02289">
    <property type="taxonomic scope" value="Archaea"/>
</dbReference>
<dbReference type="STRING" id="1041930.Mtc_2465"/>
<name>H8I7I1_METCZ</name>
<dbReference type="GeneID" id="11972643"/>